<name>A0A1P8K1W1_9BURK</name>
<dbReference type="GO" id="GO:0005886">
    <property type="term" value="C:plasma membrane"/>
    <property type="evidence" value="ECO:0007669"/>
    <property type="project" value="UniProtKB-SubCell"/>
</dbReference>
<dbReference type="InterPro" id="IPR045214">
    <property type="entry name" value="Surf1/Surf4"/>
</dbReference>
<keyword evidence="8" id="KW-1185">Reference proteome</keyword>
<comment type="similarity">
    <text evidence="2 6">Belongs to the SURF1 family.</text>
</comment>
<protein>
    <recommendedName>
        <fullName evidence="6">SURF1-like protein</fullName>
    </recommendedName>
</protein>
<dbReference type="AlphaFoldDB" id="A0A1P8K1W1"/>
<dbReference type="PROSITE" id="PS50895">
    <property type="entry name" value="SURF1"/>
    <property type="match status" value="1"/>
</dbReference>
<evidence type="ECO:0000313" key="7">
    <source>
        <dbReference type="EMBL" id="APW39990.1"/>
    </source>
</evidence>
<evidence type="ECO:0000256" key="5">
    <source>
        <dbReference type="ARBA" id="ARBA00023136"/>
    </source>
</evidence>
<evidence type="ECO:0000256" key="1">
    <source>
        <dbReference type="ARBA" id="ARBA00004370"/>
    </source>
</evidence>
<dbReference type="PANTHER" id="PTHR23427">
    <property type="entry name" value="SURFEIT LOCUS PROTEIN"/>
    <property type="match status" value="1"/>
</dbReference>
<keyword evidence="5 6" id="KW-0472">Membrane</keyword>
<dbReference type="PANTHER" id="PTHR23427:SF2">
    <property type="entry name" value="SURFEIT LOCUS PROTEIN 1"/>
    <property type="match status" value="1"/>
</dbReference>
<dbReference type="KEGG" id="rhy:RD110_24595"/>
<dbReference type="Proteomes" id="UP000186609">
    <property type="component" value="Chromosome"/>
</dbReference>
<evidence type="ECO:0000256" key="2">
    <source>
        <dbReference type="ARBA" id="ARBA00007165"/>
    </source>
</evidence>
<dbReference type="EMBL" id="CP019236">
    <property type="protein sequence ID" value="APW39990.1"/>
    <property type="molecule type" value="Genomic_DNA"/>
</dbReference>
<evidence type="ECO:0000256" key="3">
    <source>
        <dbReference type="ARBA" id="ARBA00022692"/>
    </source>
</evidence>
<keyword evidence="4 6" id="KW-1133">Transmembrane helix</keyword>
<organism evidence="7 8">
    <name type="scientific">Rhodoferax koreensis</name>
    <dbReference type="NCBI Taxonomy" id="1842727"/>
    <lineage>
        <taxon>Bacteria</taxon>
        <taxon>Pseudomonadati</taxon>
        <taxon>Pseudomonadota</taxon>
        <taxon>Betaproteobacteria</taxon>
        <taxon>Burkholderiales</taxon>
        <taxon>Comamonadaceae</taxon>
        <taxon>Rhodoferax</taxon>
    </lineage>
</organism>
<gene>
    <name evidence="7" type="ORF">RD110_24595</name>
</gene>
<dbReference type="InterPro" id="IPR002994">
    <property type="entry name" value="Surf1/Shy1"/>
</dbReference>
<dbReference type="Pfam" id="PF02104">
    <property type="entry name" value="SURF1"/>
    <property type="match status" value="1"/>
</dbReference>
<comment type="caution">
    <text evidence="6">Lacks conserved residue(s) required for the propagation of feature annotation.</text>
</comment>
<dbReference type="STRING" id="1842727.RD110_24595"/>
<sequence>MASTSVSSRRPRSKAAAFFIALAGAMLFASFVSLGTWQVERRAWKHELVARVEQRVHAPAVPAPGRDAWSRINAADDEYRHVALAGRFAHDKETLVQAVTARGSGFWVLTPLQMADGGSVLVNRGFVPPELADRATRRSGEPAGDVSLTGLLRITEPGGGFLRDNDPAGNRWFSRDVAAIAKARGLNDVAPYFVDAAAVPQAAPTEPVGGLTVVAFPDHHLVYALTWYALALMIVGGAWRFIRADRRPG</sequence>
<reference evidence="7 8" key="1">
    <citation type="submission" date="2017-01" db="EMBL/GenBank/DDBJ databases">
        <authorList>
            <person name="Mah S.A."/>
            <person name="Swanson W.J."/>
            <person name="Moy G.W."/>
            <person name="Vacquier V.D."/>
        </authorList>
    </citation>
    <scope>NUCLEOTIDE SEQUENCE [LARGE SCALE GENOMIC DNA]</scope>
    <source>
        <strain evidence="7 8">DCY110</strain>
    </source>
</reference>
<accession>A0A1P8K1W1</accession>
<keyword evidence="3 6" id="KW-0812">Transmembrane</keyword>
<comment type="subcellular location">
    <subcellularLocation>
        <location evidence="6">Cell membrane</location>
        <topology evidence="6">Multi-pass membrane protein</topology>
    </subcellularLocation>
    <subcellularLocation>
        <location evidence="1">Membrane</location>
    </subcellularLocation>
</comment>
<dbReference type="OrthoDB" id="9807214at2"/>
<evidence type="ECO:0000313" key="8">
    <source>
        <dbReference type="Proteomes" id="UP000186609"/>
    </source>
</evidence>
<dbReference type="RefSeq" id="WP_076203056.1">
    <property type="nucleotide sequence ID" value="NZ_CP019236.1"/>
</dbReference>
<keyword evidence="6" id="KW-1003">Cell membrane</keyword>
<evidence type="ECO:0000256" key="4">
    <source>
        <dbReference type="ARBA" id="ARBA00022989"/>
    </source>
</evidence>
<proteinExistence type="inferred from homology"/>
<feature type="transmembrane region" description="Helical" evidence="6">
    <location>
        <begin position="221"/>
        <end position="242"/>
    </location>
</feature>
<evidence type="ECO:0000256" key="6">
    <source>
        <dbReference type="RuleBase" id="RU363076"/>
    </source>
</evidence>
<dbReference type="CDD" id="cd06662">
    <property type="entry name" value="SURF1"/>
    <property type="match status" value="1"/>
</dbReference>